<evidence type="ECO:0000313" key="2">
    <source>
        <dbReference type="Proteomes" id="UP000745663"/>
    </source>
</evidence>
<name>A0ABS2C0H3_9PSED</name>
<reference evidence="1 2" key="1">
    <citation type="submission" date="2020-08" db="EMBL/GenBank/DDBJ databases">
        <title>Description of novel Pseudomonas species.</title>
        <authorList>
            <person name="Duman M."/>
            <person name="Mulet M."/>
            <person name="Altun S."/>
            <person name="Saticioglu I.B."/>
            <person name="Lalucat J."/>
            <person name="Garcia-Valdes E."/>
        </authorList>
    </citation>
    <scope>NUCLEOTIDE SEQUENCE [LARGE SCALE GENOMIC DNA]</scope>
    <source>
        <strain evidence="1 2">P66</strain>
    </source>
</reference>
<evidence type="ECO:0000313" key="1">
    <source>
        <dbReference type="EMBL" id="MBM5458736.1"/>
    </source>
</evidence>
<proteinExistence type="predicted"/>
<protein>
    <submittedName>
        <fullName evidence="1">DUF2591 family protein</fullName>
    </submittedName>
</protein>
<keyword evidence="2" id="KW-1185">Reference proteome</keyword>
<dbReference type="Pfam" id="PF10765">
    <property type="entry name" value="Phage_P22_NinX"/>
    <property type="match status" value="1"/>
</dbReference>
<sequence length="158" mass="16907">MNTQPVFTPSPLAGFVAVHLNDLDGPALDWAVAKAAGIDIKIVPPVHKEVARIFCVTPHGFGSFRPSSDWADAGPLLREFQVALTPEAHYGAEGTETSERWIANIYYAAGEQYTTEPCRNELVALCRAIVVTKFGETIHVPVELMLSDSSGGEGAAVA</sequence>
<accession>A0ABS2C0H3</accession>
<comment type="caution">
    <text evidence="1">The sequence shown here is derived from an EMBL/GenBank/DDBJ whole genome shotgun (WGS) entry which is preliminary data.</text>
</comment>
<dbReference type="RefSeq" id="WP_203584673.1">
    <property type="nucleotide sequence ID" value="NZ_JACOPV010000008.1"/>
</dbReference>
<dbReference type="Proteomes" id="UP000745663">
    <property type="component" value="Unassembled WGS sequence"/>
</dbReference>
<dbReference type="EMBL" id="JACOPV010000008">
    <property type="protein sequence ID" value="MBM5458736.1"/>
    <property type="molecule type" value="Genomic_DNA"/>
</dbReference>
<organism evidence="1 2">
    <name type="scientific">Pseudomonas arcuscaelestis</name>
    <dbReference type="NCBI Taxonomy" id="2710591"/>
    <lineage>
        <taxon>Bacteria</taxon>
        <taxon>Pseudomonadati</taxon>
        <taxon>Pseudomonadota</taxon>
        <taxon>Gammaproteobacteria</taxon>
        <taxon>Pseudomonadales</taxon>
        <taxon>Pseudomonadaceae</taxon>
        <taxon>Pseudomonas</taxon>
    </lineage>
</organism>
<dbReference type="InterPro" id="IPR019701">
    <property type="entry name" value="Phage_P22_NinX"/>
</dbReference>
<gene>
    <name evidence="1" type="ORF">H8F21_14305</name>
</gene>